<dbReference type="SUPFAM" id="SSF50405">
    <property type="entry name" value="Actin-crosslinking proteins"/>
    <property type="match status" value="1"/>
</dbReference>
<dbReference type="PROSITE" id="PS00137">
    <property type="entry name" value="SUBTILASE_HIS"/>
    <property type="match status" value="1"/>
</dbReference>
<feature type="active site" description="Charge relay system" evidence="8">
    <location>
        <position position="364"/>
    </location>
</feature>
<evidence type="ECO:0000259" key="10">
    <source>
        <dbReference type="Pfam" id="PF00082"/>
    </source>
</evidence>
<organism evidence="11">
    <name type="scientific">Cladocopium goreaui</name>
    <dbReference type="NCBI Taxonomy" id="2562237"/>
    <lineage>
        <taxon>Eukaryota</taxon>
        <taxon>Sar</taxon>
        <taxon>Alveolata</taxon>
        <taxon>Dinophyceae</taxon>
        <taxon>Suessiales</taxon>
        <taxon>Symbiodiniaceae</taxon>
        <taxon>Cladocopium</taxon>
    </lineage>
</organism>
<evidence type="ECO:0000313" key="13">
    <source>
        <dbReference type="Proteomes" id="UP001152797"/>
    </source>
</evidence>
<dbReference type="Pfam" id="PF00082">
    <property type="entry name" value="Peptidase_S8"/>
    <property type="match status" value="1"/>
</dbReference>
<accession>A0A9P1C7C5</accession>
<comment type="caution">
    <text evidence="11">The sequence shown here is derived from an EMBL/GenBank/DDBJ whole genome shotgun (WGS) entry which is preliminary data.</text>
</comment>
<dbReference type="InterPro" id="IPR015500">
    <property type="entry name" value="Peptidase_S8_subtilisin-rel"/>
</dbReference>
<dbReference type="Proteomes" id="UP001152797">
    <property type="component" value="Unassembled WGS sequence"/>
</dbReference>
<evidence type="ECO:0000256" key="1">
    <source>
        <dbReference type="ARBA" id="ARBA00011073"/>
    </source>
</evidence>
<dbReference type="InterPro" id="IPR000209">
    <property type="entry name" value="Peptidase_S8/S53_dom"/>
</dbReference>
<dbReference type="PROSITE" id="PS51892">
    <property type="entry name" value="SUBTILASE"/>
    <property type="match status" value="1"/>
</dbReference>
<dbReference type="InterPro" id="IPR008999">
    <property type="entry name" value="Actin-crosslinking"/>
</dbReference>
<proteinExistence type="inferred from homology"/>
<comment type="catalytic activity">
    <reaction evidence="6">
        <text>Hydrolysis of proteins with broad specificity for peptide bonds, and a preference for a large uncharged residue in P1. Hydrolyzes peptide amides.</text>
        <dbReference type="EC" id="3.4.21.62"/>
    </reaction>
</comment>
<evidence type="ECO:0000256" key="8">
    <source>
        <dbReference type="PROSITE-ProRule" id="PRU01240"/>
    </source>
</evidence>
<dbReference type="EC" id="3.4.21.62" evidence="7"/>
<feature type="active site" description="Charge relay system" evidence="8">
    <location>
        <position position="291"/>
    </location>
</feature>
<dbReference type="AlphaFoldDB" id="A0A9P1C7C5"/>
<evidence type="ECO:0000256" key="6">
    <source>
        <dbReference type="ARBA" id="ARBA00023529"/>
    </source>
</evidence>
<dbReference type="GO" id="GO:0004252">
    <property type="term" value="F:serine-type endopeptidase activity"/>
    <property type="evidence" value="ECO:0007669"/>
    <property type="project" value="UniProtKB-UniRule"/>
</dbReference>
<dbReference type="Gene3D" id="3.40.50.200">
    <property type="entry name" value="Peptidase S8/S53 domain"/>
    <property type="match status" value="1"/>
</dbReference>
<dbReference type="CDD" id="cd00257">
    <property type="entry name" value="beta-trefoil_FSCN-like"/>
    <property type="match status" value="1"/>
</dbReference>
<dbReference type="Gene3D" id="2.80.10.50">
    <property type="match status" value="1"/>
</dbReference>
<dbReference type="PANTHER" id="PTHR43399:SF4">
    <property type="entry name" value="CELL WALL-ASSOCIATED PROTEASE"/>
    <property type="match status" value="1"/>
</dbReference>
<feature type="domain" description="Peptidase S8/S53" evidence="10">
    <location>
        <begin position="283"/>
        <end position="561"/>
    </location>
</feature>
<sequence length="1210" mass="130834">MTFFDPTRGTERNCRRGLDMAVVVCKTPEDEDDVLEALQTQQGVEAAVPDTWVQLDDLPKPPRGPTPQSTEMCDANPRCKAWGLQDACCPTRDGLWMECCDDRPPPIDKERHGFSTISLLSWHGGYLAAMRWGAVGFYPSMEHQDTRFFVVPHVDGYVSLKNQHGAYLVTTPSGRIACWHRGHGVADDFEKFKFIYNKDGSVSLRSKSSDKYLAAEHPKWGVATADREEIDDWEKFNVTTVHGWDTVIPNDESFEKLWGMNHFGGRDIDAVEAWRFFPAPPSNNVVVAVIDTGIDYTHQDLKERMWTNPNEIPDNGIDDDGNLDHRDHGIGGLETKIKGNGIIDDVYGADFANDDGDPFDDQMHGTHCAGTIAGHGNNAEGVAGVAWAGVRLMALKFLSASGGGRTSDAIKCLNYAVAMGAKITSNSWGGGGSSSAMRVAIERAQRAGVMFIAAAGNEGSDNDAIPHYPSNYAPSNIISVASTTKTGSLSSFSCYGKESVDVAAPGSGIYSTVPGGKYASLSGTSMATPHVSGLAALIWLFRPQLTMPQIIEIILDSATREDALQNSSATGGRINARSALILASTYEGSRPPVHKPQALTFEDSDPGVGIMGGDAVITCAADESDISFYSIHLISGAGFLLDTIATVDATGAATLTVPLANLTLTKYAQGLAVVAGNATGSAGPDSAATAKIKDYCVPLYGPSDVQWMGDADGRLGWVGGKIQFQRAESEKSLTHYNVYWHSAAGQGTTKSHLPKKGPLLNSLPQGDLMGKVPANGFSRPQCEVDCHLLDISVSGTTYTFHRGAYDNEELAKIHFSGPALMTTTSFRTEKYYDFLEVGDRQLSGTKLALPMNIKLPSAGTQWMVKCDWTRKKAGRFISPRRAPLSFDQSDLLGDPADFEVPSMQPPSMELQVVAAFEETEGAAAAYGTLKDFDASVMAPSPALVARNLSFLDENVQEKLIKGRIEFFPPSMGADAVTFYHVYFADVDGIAQWTEYSWTLEAPKTAKEMLQIDLDLELPSAAVSIVAVSGNAHGEGAKTWIPLRDIVRSAPANASFSGDSDPVADQVRGDLTIVPAPVPTGITSYAVYLGNGTKKDGLESYQRSLIIVSAYDDFEMEEGVIVEFEDLVDDSTFFLLGTRSGRSLSEERSEPVEPWLRQPEMGWDERPGGSCGKLLALRPPCDHSIFHHFKLTPTGDWRIQMQIAVLVGAEL</sequence>
<protein>
    <recommendedName>
        <fullName evidence="7">subtilisin</fullName>
        <ecNumber evidence="7">3.4.21.62</ecNumber>
    </recommendedName>
</protein>
<dbReference type="EMBL" id="CAMXCT020001113">
    <property type="protein sequence ID" value="CAL1140242.1"/>
    <property type="molecule type" value="Genomic_DNA"/>
</dbReference>
<evidence type="ECO:0000256" key="3">
    <source>
        <dbReference type="ARBA" id="ARBA00022801"/>
    </source>
</evidence>
<feature type="active site" description="Charge relay system" evidence="8">
    <location>
        <position position="525"/>
    </location>
</feature>
<evidence type="ECO:0000256" key="2">
    <source>
        <dbReference type="ARBA" id="ARBA00022670"/>
    </source>
</evidence>
<dbReference type="PROSITE" id="PS00138">
    <property type="entry name" value="SUBTILASE_SER"/>
    <property type="match status" value="1"/>
</dbReference>
<dbReference type="PANTHER" id="PTHR43399">
    <property type="entry name" value="SUBTILISIN-RELATED"/>
    <property type="match status" value="1"/>
</dbReference>
<keyword evidence="3 8" id="KW-0378">Hydrolase</keyword>
<name>A0A9P1C7C5_9DINO</name>
<dbReference type="PRINTS" id="PR00723">
    <property type="entry name" value="SUBTILISIN"/>
</dbReference>
<gene>
    <name evidence="11" type="ORF">C1SCF055_LOCUS14184</name>
</gene>
<dbReference type="InterPro" id="IPR023827">
    <property type="entry name" value="Peptidase_S8_Asp-AS"/>
</dbReference>
<dbReference type="GO" id="GO:0006508">
    <property type="term" value="P:proteolysis"/>
    <property type="evidence" value="ECO:0007669"/>
    <property type="project" value="UniProtKB-KW"/>
</dbReference>
<dbReference type="EMBL" id="CAMXCT010001113">
    <property type="protein sequence ID" value="CAI3986867.1"/>
    <property type="molecule type" value="Genomic_DNA"/>
</dbReference>
<dbReference type="InterPro" id="IPR034204">
    <property type="entry name" value="PfSUB1-like_cat_dom"/>
</dbReference>
<keyword evidence="13" id="KW-1185">Reference proteome</keyword>
<dbReference type="InterPro" id="IPR023828">
    <property type="entry name" value="Peptidase_S8_Ser-AS"/>
</dbReference>
<keyword evidence="5" id="KW-0865">Zymogen</keyword>
<keyword evidence="2 8" id="KW-0645">Protease</keyword>
<evidence type="ECO:0000256" key="5">
    <source>
        <dbReference type="ARBA" id="ARBA00023145"/>
    </source>
</evidence>
<dbReference type="InterPro" id="IPR036852">
    <property type="entry name" value="Peptidase_S8/S53_dom_sf"/>
</dbReference>
<reference evidence="12" key="2">
    <citation type="submission" date="2024-04" db="EMBL/GenBank/DDBJ databases">
        <authorList>
            <person name="Chen Y."/>
            <person name="Shah S."/>
            <person name="Dougan E. K."/>
            <person name="Thang M."/>
            <person name="Chan C."/>
        </authorList>
    </citation>
    <scope>NUCLEOTIDE SEQUENCE [LARGE SCALE GENOMIC DNA]</scope>
</reference>
<dbReference type="SUPFAM" id="SSF52743">
    <property type="entry name" value="Subtilisin-like"/>
    <property type="match status" value="1"/>
</dbReference>
<dbReference type="PROSITE" id="PS00136">
    <property type="entry name" value="SUBTILASE_ASP"/>
    <property type="match status" value="1"/>
</dbReference>
<evidence type="ECO:0000256" key="9">
    <source>
        <dbReference type="RuleBase" id="RU003355"/>
    </source>
</evidence>
<reference evidence="11" key="1">
    <citation type="submission" date="2022-10" db="EMBL/GenBank/DDBJ databases">
        <authorList>
            <person name="Chen Y."/>
            <person name="Dougan E. K."/>
            <person name="Chan C."/>
            <person name="Rhodes N."/>
            <person name="Thang M."/>
        </authorList>
    </citation>
    <scope>NUCLEOTIDE SEQUENCE</scope>
</reference>
<evidence type="ECO:0000256" key="4">
    <source>
        <dbReference type="ARBA" id="ARBA00022825"/>
    </source>
</evidence>
<evidence type="ECO:0000256" key="7">
    <source>
        <dbReference type="ARBA" id="ARBA00023619"/>
    </source>
</evidence>
<evidence type="ECO:0000313" key="11">
    <source>
        <dbReference type="EMBL" id="CAI3986867.1"/>
    </source>
</evidence>
<dbReference type="InterPro" id="IPR051048">
    <property type="entry name" value="Peptidase_S8/S53_subtilisin"/>
</dbReference>
<dbReference type="InterPro" id="IPR022398">
    <property type="entry name" value="Peptidase_S8_His-AS"/>
</dbReference>
<dbReference type="CDD" id="cd07473">
    <property type="entry name" value="Peptidases_S8_Subtilisin_like"/>
    <property type="match status" value="1"/>
</dbReference>
<dbReference type="EMBL" id="CAMXCT030001113">
    <property type="protein sequence ID" value="CAL4774179.1"/>
    <property type="molecule type" value="Genomic_DNA"/>
</dbReference>
<comment type="similarity">
    <text evidence="1 8 9">Belongs to the peptidase S8 family.</text>
</comment>
<dbReference type="OrthoDB" id="531541at2759"/>
<evidence type="ECO:0000313" key="12">
    <source>
        <dbReference type="EMBL" id="CAL1140242.1"/>
    </source>
</evidence>
<keyword evidence="4 8" id="KW-0720">Serine protease</keyword>